<evidence type="ECO:0000313" key="1">
    <source>
        <dbReference type="EMBL" id="ETO72923.1"/>
    </source>
</evidence>
<evidence type="ECO:0000313" key="2">
    <source>
        <dbReference type="Proteomes" id="UP000028582"/>
    </source>
</evidence>
<sequence length="165" mass="17163">MMFAKLDALVNVVVKPAYVAVVPFSQTVTTHTDLMVAAALADLPTTTSADLAVTTHADLETGGSDLVVPLPQSVSAAHAALVALAESIAKMGTSLVMQLDLVVQHIQLVAAALANLSATTREDMEVVTITDLVRVAADLVVRLAQSVTATLMNPAVFTESPVTRM</sequence>
<proteinExistence type="predicted"/>
<dbReference type="Proteomes" id="UP000028582">
    <property type="component" value="Unassembled WGS sequence"/>
</dbReference>
<organism evidence="1 2">
    <name type="scientific">Phytophthora nicotianae P1976</name>
    <dbReference type="NCBI Taxonomy" id="1317066"/>
    <lineage>
        <taxon>Eukaryota</taxon>
        <taxon>Sar</taxon>
        <taxon>Stramenopiles</taxon>
        <taxon>Oomycota</taxon>
        <taxon>Peronosporomycetes</taxon>
        <taxon>Peronosporales</taxon>
        <taxon>Peronosporaceae</taxon>
        <taxon>Phytophthora</taxon>
    </lineage>
</organism>
<gene>
    <name evidence="1" type="ORF">F444_11076</name>
</gene>
<comment type="caution">
    <text evidence="1">The sequence shown here is derived from an EMBL/GenBank/DDBJ whole genome shotgun (WGS) entry which is preliminary data.</text>
</comment>
<reference evidence="1 2" key="1">
    <citation type="submission" date="2013-11" db="EMBL/GenBank/DDBJ databases">
        <title>The Genome Sequence of Phytophthora parasitica P1976.</title>
        <authorList>
            <consortium name="The Broad Institute Genomics Platform"/>
            <person name="Russ C."/>
            <person name="Tyler B."/>
            <person name="Panabieres F."/>
            <person name="Shan W."/>
            <person name="Tripathy S."/>
            <person name="Grunwald N."/>
            <person name="Machado M."/>
            <person name="Johnson C.S."/>
            <person name="Walker B."/>
            <person name="Young S."/>
            <person name="Zeng Q."/>
            <person name="Gargeya S."/>
            <person name="Fitzgerald M."/>
            <person name="Haas B."/>
            <person name="Abouelleil A."/>
            <person name="Allen A.W."/>
            <person name="Alvarado L."/>
            <person name="Arachchi H.M."/>
            <person name="Berlin A.M."/>
            <person name="Chapman S.B."/>
            <person name="Gainer-Dewar J."/>
            <person name="Goldberg J."/>
            <person name="Griggs A."/>
            <person name="Gujja S."/>
            <person name="Hansen M."/>
            <person name="Howarth C."/>
            <person name="Imamovic A."/>
            <person name="Ireland A."/>
            <person name="Larimer J."/>
            <person name="McCowan C."/>
            <person name="Murphy C."/>
            <person name="Pearson M."/>
            <person name="Poon T.W."/>
            <person name="Priest M."/>
            <person name="Roberts A."/>
            <person name="Saif S."/>
            <person name="Shea T."/>
            <person name="Sisk P."/>
            <person name="Sykes S."/>
            <person name="Wortman J."/>
            <person name="Nusbaum C."/>
            <person name="Birren B."/>
        </authorList>
    </citation>
    <scope>NUCLEOTIDE SEQUENCE [LARGE SCALE GENOMIC DNA]</scope>
    <source>
        <strain evidence="1 2">P1976</strain>
    </source>
</reference>
<protein>
    <submittedName>
        <fullName evidence="1">Uncharacterized protein</fullName>
    </submittedName>
</protein>
<dbReference type="AlphaFoldDB" id="A0A081A212"/>
<dbReference type="EMBL" id="ANJA01002011">
    <property type="protein sequence ID" value="ETO72923.1"/>
    <property type="molecule type" value="Genomic_DNA"/>
</dbReference>
<name>A0A081A212_PHYNI</name>
<accession>A0A081A212</accession>